<gene>
    <name evidence="1" type="ORF">PVAP13_2KG571977</name>
</gene>
<dbReference type="Proteomes" id="UP000823388">
    <property type="component" value="Chromosome 2K"/>
</dbReference>
<sequence>MSAHVCISARKAVTMASQLVESASLTTGTTPSVISKDTIHITLGTYVDVFVHTAEDTCNRKVCDETVVPFLDALRGLASISHILLEAALEELSHTHPRESLSEYALNCDVKAMQREYDWQMSDLEAAIRNAPPSKGCELVLPTIAKGVKVTESFLGLMVARRQRALGRASNMAA</sequence>
<accession>A0A8T0WF96</accession>
<evidence type="ECO:0000313" key="2">
    <source>
        <dbReference type="Proteomes" id="UP000823388"/>
    </source>
</evidence>
<comment type="caution">
    <text evidence="1">The sequence shown here is derived from an EMBL/GenBank/DDBJ whole genome shotgun (WGS) entry which is preliminary data.</text>
</comment>
<dbReference type="EMBL" id="CM029039">
    <property type="protein sequence ID" value="KAG2647422.1"/>
    <property type="molecule type" value="Genomic_DNA"/>
</dbReference>
<organism evidence="1 2">
    <name type="scientific">Panicum virgatum</name>
    <name type="common">Blackwell switchgrass</name>
    <dbReference type="NCBI Taxonomy" id="38727"/>
    <lineage>
        <taxon>Eukaryota</taxon>
        <taxon>Viridiplantae</taxon>
        <taxon>Streptophyta</taxon>
        <taxon>Embryophyta</taxon>
        <taxon>Tracheophyta</taxon>
        <taxon>Spermatophyta</taxon>
        <taxon>Magnoliopsida</taxon>
        <taxon>Liliopsida</taxon>
        <taxon>Poales</taxon>
        <taxon>Poaceae</taxon>
        <taxon>PACMAD clade</taxon>
        <taxon>Panicoideae</taxon>
        <taxon>Panicodae</taxon>
        <taxon>Paniceae</taxon>
        <taxon>Panicinae</taxon>
        <taxon>Panicum</taxon>
        <taxon>Panicum sect. Hiantes</taxon>
    </lineage>
</organism>
<evidence type="ECO:0000313" key="1">
    <source>
        <dbReference type="EMBL" id="KAG2647422.1"/>
    </source>
</evidence>
<name>A0A8T0WF96_PANVG</name>
<reference evidence="1" key="1">
    <citation type="submission" date="2020-05" db="EMBL/GenBank/DDBJ databases">
        <title>WGS assembly of Panicum virgatum.</title>
        <authorList>
            <person name="Lovell J.T."/>
            <person name="Jenkins J."/>
            <person name="Shu S."/>
            <person name="Juenger T.E."/>
            <person name="Schmutz J."/>
        </authorList>
    </citation>
    <scope>NUCLEOTIDE SEQUENCE</scope>
    <source>
        <strain evidence="1">AP13</strain>
    </source>
</reference>
<keyword evidence="2" id="KW-1185">Reference proteome</keyword>
<proteinExistence type="predicted"/>
<protein>
    <submittedName>
        <fullName evidence="1">Uncharacterized protein</fullName>
    </submittedName>
</protein>
<dbReference type="AlphaFoldDB" id="A0A8T0WF96"/>